<reference evidence="9" key="1">
    <citation type="journal article" date="2010" name="Stand. Genomic Sci.">
        <title>Complete genome sequence of Thermocrinis albus type strain (HI 11/12T).</title>
        <authorList>
            <person name="Wirth R."/>
            <person name="Sikorski J."/>
            <person name="Brambilla E."/>
            <person name="Misra M."/>
            <person name="Lapidus A."/>
            <person name="Copeland A."/>
            <person name="Nolan M."/>
            <person name="Lucas S."/>
            <person name="Chen F."/>
            <person name="Tice H."/>
            <person name="Cheng J.F."/>
            <person name="Han C."/>
            <person name="Detter J.C."/>
            <person name="Tapia R."/>
            <person name="Bruce D."/>
            <person name="Goodwin L."/>
            <person name="Pitluck S."/>
            <person name="Pati A."/>
            <person name="Anderson I."/>
            <person name="Ivanova N."/>
            <person name="Mavromatis K."/>
            <person name="Mikhailova N."/>
            <person name="Chen A."/>
            <person name="Palaniappan K."/>
            <person name="Bilek Y."/>
            <person name="Hader T."/>
            <person name="Land M."/>
            <person name="Hauser L."/>
            <person name="Chang Y.J."/>
            <person name="Jeffries C.D."/>
            <person name="Tindall B.J."/>
            <person name="Rohde M."/>
            <person name="Goker M."/>
            <person name="Bristow J."/>
            <person name="Eisen J.A."/>
            <person name="Markowitz V."/>
            <person name="Hugenholtz P."/>
            <person name="Kyrpides N.C."/>
            <person name="Klenk H.P."/>
        </authorList>
    </citation>
    <scope>NUCLEOTIDE SEQUENCE [LARGE SCALE GENOMIC DNA]</scope>
    <source>
        <strain evidence="9">DSM 14484 / JCM 11386 / HI 11/12</strain>
    </source>
</reference>
<sequence>MLNEIRTKLEELTERFEEVKESLKLDSMKEELKELDNLMASSHIWNQQEKAKKILQRRKWLEENIQQLEATEKVLSDIRELLHITEEEDLETQTLLKEELEKAEQMIKDMEIRAFLSGEMDAKNAYLTIQAGAGGVEACDWAQMLLRMYRRWAEKHGYEVEVVDITPDDVAGIKSATLLIKGPYAYGYLKGESGVHRLVRISPFDANARRHTSFASVTVVPQIDESINIEIREEDIEMETFRASGAGGQYVNKTDTAVRIRHKPTGIVVTCQQERSQYQNRMKALELLKAKLYQLKLQELEEKKRALEGEKTEIGWGHQIRSYVFQPYQLVKDLRTGVEIGDVESVMDGEIDPFIEAYLRWKAKQEAQASKT</sequence>
<dbReference type="PANTHER" id="PTHR43116">
    <property type="entry name" value="PEPTIDE CHAIN RELEASE FACTOR 2"/>
    <property type="match status" value="1"/>
</dbReference>
<dbReference type="Proteomes" id="UP000002043">
    <property type="component" value="Chromosome"/>
</dbReference>
<keyword evidence="6" id="KW-0175">Coiled coil</keyword>
<comment type="function">
    <text evidence="4">Peptide chain release factor 2 directs the termination of translation in response to the peptide chain termination codons UGA and UAA.</text>
</comment>
<dbReference type="Gene3D" id="1.20.58.410">
    <property type="entry name" value="Release factor"/>
    <property type="match status" value="1"/>
</dbReference>
<feature type="coiled-coil region" evidence="6">
    <location>
        <begin position="51"/>
        <end position="113"/>
    </location>
</feature>
<dbReference type="KEGG" id="tal:Thal_1367"/>
<comment type="subcellular location">
    <subcellularLocation>
        <location evidence="4">Cytoplasm</location>
    </subcellularLocation>
</comment>
<comment type="similarity">
    <text evidence="1 4">Belongs to the prokaryotic/mitochondrial release factor family.</text>
</comment>
<dbReference type="PROSITE" id="PS00745">
    <property type="entry name" value="RF_PROK_I"/>
    <property type="match status" value="1"/>
</dbReference>
<dbReference type="EMBL" id="CP001931">
    <property type="protein sequence ID" value="ADC89998.1"/>
    <property type="molecule type" value="Genomic_DNA"/>
</dbReference>
<dbReference type="SUPFAM" id="SSF75620">
    <property type="entry name" value="Release factor"/>
    <property type="match status" value="1"/>
</dbReference>
<evidence type="ECO:0000256" key="5">
    <source>
        <dbReference type="NCBIfam" id="TIGR00020"/>
    </source>
</evidence>
<dbReference type="GO" id="GO:0016149">
    <property type="term" value="F:translation release factor activity, codon specific"/>
    <property type="evidence" value="ECO:0007669"/>
    <property type="project" value="UniProtKB-UniRule"/>
</dbReference>
<evidence type="ECO:0000256" key="4">
    <source>
        <dbReference type="HAMAP-Rule" id="MF_00094"/>
    </source>
</evidence>
<dbReference type="Gene3D" id="3.30.70.1660">
    <property type="match status" value="1"/>
</dbReference>
<keyword evidence="9" id="KW-1185">Reference proteome</keyword>
<feature type="domain" description="Prokaryotic-type class I peptide chain release factors" evidence="7">
    <location>
        <begin position="242"/>
        <end position="258"/>
    </location>
</feature>
<organism evidence="8 9">
    <name type="scientific">Thermocrinis albus (strain DSM 14484 / JCM 11386 / HI 11/12)</name>
    <dbReference type="NCBI Taxonomy" id="638303"/>
    <lineage>
        <taxon>Bacteria</taxon>
        <taxon>Pseudomonadati</taxon>
        <taxon>Aquificota</taxon>
        <taxon>Aquificia</taxon>
        <taxon>Aquificales</taxon>
        <taxon>Aquificaceae</taxon>
        <taxon>Thermocrinis</taxon>
    </lineage>
</organism>
<feature type="coiled-coil region" evidence="6">
    <location>
        <begin position="268"/>
        <end position="313"/>
    </location>
</feature>
<evidence type="ECO:0000256" key="2">
    <source>
        <dbReference type="ARBA" id="ARBA00022481"/>
    </source>
</evidence>
<evidence type="ECO:0000313" key="9">
    <source>
        <dbReference type="Proteomes" id="UP000002043"/>
    </source>
</evidence>
<evidence type="ECO:0000313" key="8">
    <source>
        <dbReference type="EMBL" id="ADC89998.1"/>
    </source>
</evidence>
<dbReference type="HAMAP" id="MF_00094">
    <property type="entry name" value="Rel_fac_2"/>
    <property type="match status" value="1"/>
</dbReference>
<dbReference type="RefSeq" id="WP_012992404.1">
    <property type="nucleotide sequence ID" value="NC_013894.1"/>
</dbReference>
<dbReference type="STRING" id="638303.Thal_1367"/>
<dbReference type="InterPro" id="IPR005139">
    <property type="entry name" value="PCRF"/>
</dbReference>
<name>D3SML8_THEAH</name>
<dbReference type="InterPro" id="IPR004374">
    <property type="entry name" value="PrfB"/>
</dbReference>
<dbReference type="Gene3D" id="3.30.160.20">
    <property type="match status" value="1"/>
</dbReference>
<proteinExistence type="inferred from homology"/>
<dbReference type="AlphaFoldDB" id="D3SML8"/>
<evidence type="ECO:0000256" key="3">
    <source>
        <dbReference type="ARBA" id="ARBA00022917"/>
    </source>
</evidence>
<dbReference type="NCBIfam" id="TIGR00020">
    <property type="entry name" value="prfB"/>
    <property type="match status" value="1"/>
</dbReference>
<dbReference type="PANTHER" id="PTHR43116:SF3">
    <property type="entry name" value="CLASS I PEPTIDE CHAIN RELEASE FACTOR"/>
    <property type="match status" value="1"/>
</dbReference>
<gene>
    <name evidence="4" type="primary">prfB</name>
    <name evidence="8" type="ordered locus">Thal_1367</name>
</gene>
<keyword evidence="4" id="KW-0963">Cytoplasm</keyword>
<dbReference type="HOGENOM" id="CLU_036856_6_0_0"/>
<feature type="modified residue" description="N5-methylglutamine" evidence="4">
    <location>
        <position position="249"/>
    </location>
</feature>
<dbReference type="FunFam" id="3.30.160.20:FF:000004">
    <property type="entry name" value="Peptide chain release factor 1"/>
    <property type="match status" value="1"/>
</dbReference>
<dbReference type="Pfam" id="PF00472">
    <property type="entry name" value="RF-1"/>
    <property type="match status" value="1"/>
</dbReference>
<dbReference type="InterPro" id="IPR045853">
    <property type="entry name" value="Pep_chain_release_fac_I_sf"/>
</dbReference>
<evidence type="ECO:0000256" key="1">
    <source>
        <dbReference type="ARBA" id="ARBA00010835"/>
    </source>
</evidence>
<dbReference type="InterPro" id="IPR000352">
    <property type="entry name" value="Pep_chain_release_fac_I"/>
</dbReference>
<keyword evidence="2 4" id="KW-0488">Methylation</keyword>
<protein>
    <recommendedName>
        <fullName evidence="4 5">Peptide chain release factor 2</fullName>
        <shortName evidence="4">RF-2</shortName>
    </recommendedName>
</protein>
<accession>D3SML8</accession>
<dbReference type="Pfam" id="PF03462">
    <property type="entry name" value="PCRF"/>
    <property type="match status" value="1"/>
</dbReference>
<dbReference type="GO" id="GO:0005737">
    <property type="term" value="C:cytoplasm"/>
    <property type="evidence" value="ECO:0007669"/>
    <property type="project" value="UniProtKB-SubCell"/>
</dbReference>
<keyword evidence="3 4" id="KW-0648">Protein biosynthesis</keyword>
<dbReference type="OrthoDB" id="9806673at2"/>
<evidence type="ECO:0000259" key="7">
    <source>
        <dbReference type="PROSITE" id="PS00745"/>
    </source>
</evidence>
<dbReference type="SMART" id="SM00937">
    <property type="entry name" value="PCRF"/>
    <property type="match status" value="1"/>
</dbReference>
<comment type="PTM">
    <text evidence="4">Methylated by PrmC. Methylation increases the termination efficiency of RF2.</text>
</comment>
<dbReference type="eggNOG" id="COG1186">
    <property type="taxonomic scope" value="Bacteria"/>
</dbReference>
<evidence type="ECO:0000256" key="6">
    <source>
        <dbReference type="SAM" id="Coils"/>
    </source>
</evidence>